<dbReference type="InterPro" id="IPR035906">
    <property type="entry name" value="MetI-like_sf"/>
</dbReference>
<evidence type="ECO:0000256" key="5">
    <source>
        <dbReference type="ARBA" id="ARBA00022692"/>
    </source>
</evidence>
<gene>
    <name evidence="10" type="ORF">JF922_22880</name>
</gene>
<dbReference type="Proteomes" id="UP000612893">
    <property type="component" value="Unassembled WGS sequence"/>
</dbReference>
<dbReference type="SUPFAM" id="SSF161098">
    <property type="entry name" value="MetI-like"/>
    <property type="match status" value="1"/>
</dbReference>
<sequence>MAGRRFPVVLCLVTVIVLFFLYLPLAPPILFSLQPTPESTGLPSGVSSLSLDFRHGVSLDSYSALLDDPLLPEALQTTLLSAVLTALIATALGLLGAMAVREMRLSRLVLMLLLAPLFVPGVTMGLSDAFFFHALNLEPSLLTIVLVQVLWCLPFSTVIIVTAMSSFDQAFLEAAHVLGANRLRAFWDIELPVIRTGVIGSALFAAILSINETVRTQLVQGPLNNVQTYIYSRYLQVGLTPDIYALMSLLVIASVLAFVVVLALGIRPQIRLAPSRKRA</sequence>
<evidence type="ECO:0000256" key="8">
    <source>
        <dbReference type="RuleBase" id="RU363032"/>
    </source>
</evidence>
<feature type="transmembrane region" description="Helical" evidence="8">
    <location>
        <begin position="112"/>
        <end position="135"/>
    </location>
</feature>
<keyword evidence="11" id="KW-1185">Reference proteome</keyword>
<evidence type="ECO:0000256" key="6">
    <source>
        <dbReference type="ARBA" id="ARBA00022989"/>
    </source>
</evidence>
<comment type="subcellular location">
    <subcellularLocation>
        <location evidence="1">Cell inner membrane</location>
        <topology evidence="1">Multi-pass membrane protein</topology>
    </subcellularLocation>
    <subcellularLocation>
        <location evidence="8">Cell membrane</location>
        <topology evidence="8">Multi-pass membrane protein</topology>
    </subcellularLocation>
</comment>
<feature type="transmembrane region" description="Helical" evidence="8">
    <location>
        <begin position="243"/>
        <end position="266"/>
    </location>
</feature>
<feature type="domain" description="ABC transmembrane type-1" evidence="9">
    <location>
        <begin position="75"/>
        <end position="262"/>
    </location>
</feature>
<dbReference type="CDD" id="cd06261">
    <property type="entry name" value="TM_PBP2"/>
    <property type="match status" value="1"/>
</dbReference>
<dbReference type="AlphaFoldDB" id="A0A934KEX6"/>
<keyword evidence="4" id="KW-0997">Cell inner membrane</keyword>
<evidence type="ECO:0000256" key="7">
    <source>
        <dbReference type="ARBA" id="ARBA00023136"/>
    </source>
</evidence>
<evidence type="ECO:0000313" key="11">
    <source>
        <dbReference type="Proteomes" id="UP000612893"/>
    </source>
</evidence>
<feature type="transmembrane region" description="Helical" evidence="8">
    <location>
        <begin position="141"/>
        <end position="164"/>
    </location>
</feature>
<feature type="transmembrane region" description="Helical" evidence="8">
    <location>
        <begin position="79"/>
        <end position="100"/>
    </location>
</feature>
<evidence type="ECO:0000256" key="2">
    <source>
        <dbReference type="ARBA" id="ARBA00022448"/>
    </source>
</evidence>
<organism evidence="10 11">
    <name type="scientific">Candidatus Nephthysia bennettiae</name>
    <dbReference type="NCBI Taxonomy" id="3127016"/>
    <lineage>
        <taxon>Bacteria</taxon>
        <taxon>Bacillati</taxon>
        <taxon>Candidatus Dormiibacterota</taxon>
        <taxon>Candidatus Dormibacteria</taxon>
        <taxon>Candidatus Dormibacterales</taxon>
        <taxon>Candidatus Dormibacteraceae</taxon>
        <taxon>Candidatus Nephthysia</taxon>
    </lineage>
</organism>
<dbReference type="GO" id="GO:0005886">
    <property type="term" value="C:plasma membrane"/>
    <property type="evidence" value="ECO:0007669"/>
    <property type="project" value="UniProtKB-SubCell"/>
</dbReference>
<feature type="transmembrane region" description="Helical" evidence="8">
    <location>
        <begin position="185"/>
        <end position="210"/>
    </location>
</feature>
<reference evidence="10" key="1">
    <citation type="submission" date="2020-10" db="EMBL/GenBank/DDBJ databases">
        <title>Ca. Dormibacterota MAGs.</title>
        <authorList>
            <person name="Montgomery K."/>
        </authorList>
    </citation>
    <scope>NUCLEOTIDE SEQUENCE [LARGE SCALE GENOMIC DNA]</scope>
    <source>
        <strain evidence="10">SC8812_S17_10</strain>
    </source>
</reference>
<dbReference type="Pfam" id="PF00528">
    <property type="entry name" value="BPD_transp_1"/>
    <property type="match status" value="1"/>
</dbReference>
<dbReference type="PANTHER" id="PTHR43357">
    <property type="entry name" value="INNER MEMBRANE ABC TRANSPORTER PERMEASE PROTEIN YDCV"/>
    <property type="match status" value="1"/>
</dbReference>
<dbReference type="PANTHER" id="PTHR43357:SF4">
    <property type="entry name" value="INNER MEMBRANE ABC TRANSPORTER PERMEASE PROTEIN YDCV"/>
    <property type="match status" value="1"/>
</dbReference>
<keyword evidence="3" id="KW-1003">Cell membrane</keyword>
<protein>
    <submittedName>
        <fullName evidence="10">ABC transporter permease subunit</fullName>
    </submittedName>
</protein>
<dbReference type="Gene3D" id="1.10.3720.10">
    <property type="entry name" value="MetI-like"/>
    <property type="match status" value="1"/>
</dbReference>
<comment type="similarity">
    <text evidence="8">Belongs to the binding-protein-dependent transport system permease family.</text>
</comment>
<proteinExistence type="inferred from homology"/>
<name>A0A934KEX6_9BACT</name>
<evidence type="ECO:0000313" key="10">
    <source>
        <dbReference type="EMBL" id="MBJ7600900.1"/>
    </source>
</evidence>
<evidence type="ECO:0000256" key="3">
    <source>
        <dbReference type="ARBA" id="ARBA00022475"/>
    </source>
</evidence>
<comment type="caution">
    <text evidence="10">The sequence shown here is derived from an EMBL/GenBank/DDBJ whole genome shotgun (WGS) entry which is preliminary data.</text>
</comment>
<evidence type="ECO:0000259" key="9">
    <source>
        <dbReference type="PROSITE" id="PS50928"/>
    </source>
</evidence>
<keyword evidence="7 8" id="KW-0472">Membrane</keyword>
<keyword evidence="6 8" id="KW-1133">Transmembrane helix</keyword>
<evidence type="ECO:0000256" key="1">
    <source>
        <dbReference type="ARBA" id="ARBA00004429"/>
    </source>
</evidence>
<dbReference type="PROSITE" id="PS50928">
    <property type="entry name" value="ABC_TM1"/>
    <property type="match status" value="1"/>
</dbReference>
<dbReference type="InterPro" id="IPR000515">
    <property type="entry name" value="MetI-like"/>
</dbReference>
<keyword evidence="2 8" id="KW-0813">Transport</keyword>
<feature type="transmembrane region" description="Helical" evidence="8">
    <location>
        <begin position="7"/>
        <end position="25"/>
    </location>
</feature>
<dbReference type="EMBL" id="JAEKNR010000227">
    <property type="protein sequence ID" value="MBJ7600900.1"/>
    <property type="molecule type" value="Genomic_DNA"/>
</dbReference>
<evidence type="ECO:0000256" key="4">
    <source>
        <dbReference type="ARBA" id="ARBA00022519"/>
    </source>
</evidence>
<dbReference type="RefSeq" id="WP_338204881.1">
    <property type="nucleotide sequence ID" value="NZ_JAEKNR010000227.1"/>
</dbReference>
<accession>A0A934KEX6</accession>
<keyword evidence="5 8" id="KW-0812">Transmembrane</keyword>